<dbReference type="InterPro" id="IPR000182">
    <property type="entry name" value="GNAT_dom"/>
</dbReference>
<gene>
    <name evidence="4" type="ORF">LfDm3_0627</name>
</gene>
<evidence type="ECO:0000313" key="4">
    <source>
        <dbReference type="EMBL" id="KID41959.1"/>
    </source>
</evidence>
<dbReference type="OrthoDB" id="7205533at2"/>
<dbReference type="AlphaFoldDB" id="A0A0C1M6R4"/>
<dbReference type="GeneID" id="74913298"/>
<evidence type="ECO:0000313" key="5">
    <source>
        <dbReference type="Proteomes" id="UP000031397"/>
    </source>
</evidence>
<protein>
    <submittedName>
        <fullName evidence="4">GCN5-related N-acetyltransferase</fullName>
    </submittedName>
</protein>
<dbReference type="CDD" id="cd04301">
    <property type="entry name" value="NAT_SF"/>
    <property type="match status" value="1"/>
</dbReference>
<dbReference type="RefSeq" id="WP_052236588.1">
    <property type="nucleotide sequence ID" value="NZ_JOJZ01000013.1"/>
</dbReference>
<dbReference type="PANTHER" id="PTHR42919:SF8">
    <property type="entry name" value="N-ALPHA-ACETYLTRANSFERASE 50"/>
    <property type="match status" value="1"/>
</dbReference>
<name>A0A0C1M6R4_9LACO</name>
<dbReference type="GO" id="GO:0016747">
    <property type="term" value="F:acyltransferase activity, transferring groups other than amino-acyl groups"/>
    <property type="evidence" value="ECO:0007669"/>
    <property type="project" value="InterPro"/>
</dbReference>
<evidence type="ECO:0000256" key="2">
    <source>
        <dbReference type="ARBA" id="ARBA00023315"/>
    </source>
</evidence>
<evidence type="ECO:0000259" key="3">
    <source>
        <dbReference type="PROSITE" id="PS51186"/>
    </source>
</evidence>
<feature type="domain" description="N-acetyltransferase" evidence="3">
    <location>
        <begin position="25"/>
        <end position="174"/>
    </location>
</feature>
<sequence length="174" mass="20585">MEVQLKRVTNNPVNVKILQKIIHQTFINTYQKDTAKSELQTYLDREYNVSQIQKQLDDPNCQFYVCIVDRQVASYMKLNLGNKQTEAFPTASVEVEKLYIYPEFKRLGLGTKFLKKAERVAKQAEAKMLWIGVWEENEKAIKFYRKLGFKYLKTHEFRLGSEIQRDLILAKRIQ</sequence>
<keyword evidence="1 4" id="KW-0808">Transferase</keyword>
<dbReference type="Proteomes" id="UP000031397">
    <property type="component" value="Unassembled WGS sequence"/>
</dbReference>
<dbReference type="EMBL" id="JOJZ01000013">
    <property type="protein sequence ID" value="KID41959.1"/>
    <property type="molecule type" value="Genomic_DNA"/>
</dbReference>
<reference evidence="4 5" key="1">
    <citation type="submission" date="2014-06" db="EMBL/GenBank/DDBJ databases">
        <title>Functional and comparative genomic analyses of the Drosophila gut microbiota identify candidate symbiosis factors.</title>
        <authorList>
            <person name="Newell P.D."/>
            <person name="Chaston J.M."/>
            <person name="Douglas A.E."/>
        </authorList>
    </citation>
    <scope>NUCLEOTIDE SEQUENCE [LARGE SCALE GENOMIC DNA]</scope>
    <source>
        <strain evidence="4 5">DmCS_002</strain>
    </source>
</reference>
<proteinExistence type="predicted"/>
<dbReference type="PANTHER" id="PTHR42919">
    <property type="entry name" value="N-ALPHA-ACETYLTRANSFERASE"/>
    <property type="match status" value="1"/>
</dbReference>
<accession>A0A0C1M6R4</accession>
<dbReference type="Pfam" id="PF00583">
    <property type="entry name" value="Acetyltransf_1"/>
    <property type="match status" value="1"/>
</dbReference>
<keyword evidence="5" id="KW-1185">Reference proteome</keyword>
<dbReference type="Gene3D" id="3.40.630.30">
    <property type="match status" value="1"/>
</dbReference>
<comment type="caution">
    <text evidence="4">The sequence shown here is derived from an EMBL/GenBank/DDBJ whole genome shotgun (WGS) entry which is preliminary data.</text>
</comment>
<keyword evidence="2" id="KW-0012">Acyltransferase</keyword>
<dbReference type="SUPFAM" id="SSF55729">
    <property type="entry name" value="Acyl-CoA N-acyltransferases (Nat)"/>
    <property type="match status" value="1"/>
</dbReference>
<dbReference type="InterPro" id="IPR051556">
    <property type="entry name" value="N-term/lysine_N-AcTrnsfr"/>
</dbReference>
<dbReference type="PROSITE" id="PS51186">
    <property type="entry name" value="GNAT"/>
    <property type="match status" value="1"/>
</dbReference>
<organism evidence="4 5">
    <name type="scientific">Fructilactobacillus fructivorans</name>
    <dbReference type="NCBI Taxonomy" id="1614"/>
    <lineage>
        <taxon>Bacteria</taxon>
        <taxon>Bacillati</taxon>
        <taxon>Bacillota</taxon>
        <taxon>Bacilli</taxon>
        <taxon>Lactobacillales</taxon>
        <taxon>Lactobacillaceae</taxon>
        <taxon>Fructilactobacillus</taxon>
    </lineage>
</organism>
<evidence type="ECO:0000256" key="1">
    <source>
        <dbReference type="ARBA" id="ARBA00022679"/>
    </source>
</evidence>
<dbReference type="InterPro" id="IPR016181">
    <property type="entry name" value="Acyl_CoA_acyltransferase"/>
</dbReference>
<dbReference type="PATRIC" id="fig|1614.7.peg.597"/>